<keyword evidence="4" id="KW-0479">Metal-binding</keyword>
<evidence type="ECO:0000256" key="5">
    <source>
        <dbReference type="ARBA" id="ARBA00022801"/>
    </source>
</evidence>
<dbReference type="InterPro" id="IPR024079">
    <property type="entry name" value="MetalloPept_cat_dom_sf"/>
</dbReference>
<dbReference type="Pfam" id="PF14521">
    <property type="entry name" value="Aspzincin_M35"/>
    <property type="match status" value="1"/>
</dbReference>
<evidence type="ECO:0000313" key="11">
    <source>
        <dbReference type="Proteomes" id="UP000039046"/>
    </source>
</evidence>
<comment type="cofactor">
    <cofactor evidence="1">
        <name>Zn(2+)</name>
        <dbReference type="ChEBI" id="CHEBI:29105"/>
    </cofactor>
</comment>
<dbReference type="GO" id="GO:0004222">
    <property type="term" value="F:metalloendopeptidase activity"/>
    <property type="evidence" value="ECO:0007669"/>
    <property type="project" value="InterPro"/>
</dbReference>
<feature type="signal peptide" evidence="8">
    <location>
        <begin position="1"/>
        <end position="23"/>
    </location>
</feature>
<dbReference type="PANTHER" id="PTHR37016">
    <property type="match status" value="1"/>
</dbReference>
<comment type="similarity">
    <text evidence="2">Belongs to the peptidase M35 family.</text>
</comment>
<dbReference type="GO" id="GO:0006508">
    <property type="term" value="P:proteolysis"/>
    <property type="evidence" value="ECO:0007669"/>
    <property type="project" value="UniProtKB-KW"/>
</dbReference>
<dbReference type="GO" id="GO:0046872">
    <property type="term" value="F:metal ion binding"/>
    <property type="evidence" value="ECO:0007669"/>
    <property type="project" value="UniProtKB-KW"/>
</dbReference>
<dbReference type="Proteomes" id="UP000039046">
    <property type="component" value="Unassembled WGS sequence"/>
</dbReference>
<keyword evidence="3" id="KW-0645">Protease</keyword>
<name>A0A0A1SNR7_9HYPO</name>
<gene>
    <name evidence="10" type="ORF">VHEMI02140</name>
</gene>
<evidence type="ECO:0000256" key="6">
    <source>
        <dbReference type="ARBA" id="ARBA00022833"/>
    </source>
</evidence>
<accession>A0A0A1SNR7</accession>
<keyword evidence="5" id="KW-0378">Hydrolase</keyword>
<evidence type="ECO:0000256" key="4">
    <source>
        <dbReference type="ARBA" id="ARBA00022723"/>
    </source>
</evidence>
<evidence type="ECO:0000313" key="10">
    <source>
        <dbReference type="EMBL" id="CEJ82048.1"/>
    </source>
</evidence>
<proteinExistence type="inferred from homology"/>
<keyword evidence="8" id="KW-0732">Signal</keyword>
<reference evidence="10 11" key="1">
    <citation type="journal article" date="2015" name="Genome Announc.">
        <title>Draft Genome Sequence and Gene Annotation of the Entomopathogenic Fungus Verticillium hemipterigenum.</title>
        <authorList>
            <person name="Horn F."/>
            <person name="Habel A."/>
            <person name="Scharf D.H."/>
            <person name="Dworschak J."/>
            <person name="Brakhage A.A."/>
            <person name="Guthke R."/>
            <person name="Hertweck C."/>
            <person name="Linde J."/>
        </authorList>
    </citation>
    <scope>NUCLEOTIDE SEQUENCE [LARGE SCALE GENOMIC DNA]</scope>
</reference>
<dbReference type="EMBL" id="CDHN01000001">
    <property type="protein sequence ID" value="CEJ82048.1"/>
    <property type="molecule type" value="Genomic_DNA"/>
</dbReference>
<dbReference type="HOGENOM" id="CLU_1587656_0_0_1"/>
<evidence type="ECO:0000256" key="7">
    <source>
        <dbReference type="ARBA" id="ARBA00023049"/>
    </source>
</evidence>
<feature type="chain" id="PRO_5001978618" description="Lysine-specific metallo-endopeptidase domain-containing protein" evidence="8">
    <location>
        <begin position="24"/>
        <end position="168"/>
    </location>
</feature>
<dbReference type="PANTHER" id="PTHR37016:SF3">
    <property type="entry name" value="NEUTRAL PROTEASE 2-RELATED"/>
    <property type="match status" value="1"/>
</dbReference>
<keyword evidence="6" id="KW-0862">Zinc</keyword>
<dbReference type="OrthoDB" id="412874at2759"/>
<evidence type="ECO:0000259" key="9">
    <source>
        <dbReference type="Pfam" id="PF14521"/>
    </source>
</evidence>
<dbReference type="SUPFAM" id="SSF55486">
    <property type="entry name" value="Metalloproteases ('zincins'), catalytic domain"/>
    <property type="match status" value="1"/>
</dbReference>
<evidence type="ECO:0000256" key="8">
    <source>
        <dbReference type="SAM" id="SignalP"/>
    </source>
</evidence>
<feature type="domain" description="Lysine-specific metallo-endopeptidase" evidence="9">
    <location>
        <begin position="65"/>
        <end position="160"/>
    </location>
</feature>
<sequence>MKPATLFAVAFASVATALPVTDAIVSDLAARGTIQFSCTAANTKIINAAQTRCKSLADAGVTGTTNDVLMNRFFKASDATTKAAVKAVYTKLQKECVNNSGSGKLTCGNDKSDLCVGESYAVTYGSTNTIVFCDNYFNNVVATSSCKSIDRGMGLLHQSSQPSLCQGY</sequence>
<organism evidence="10 11">
    <name type="scientific">[Torrubiella] hemipterigena</name>
    <dbReference type="NCBI Taxonomy" id="1531966"/>
    <lineage>
        <taxon>Eukaryota</taxon>
        <taxon>Fungi</taxon>
        <taxon>Dikarya</taxon>
        <taxon>Ascomycota</taxon>
        <taxon>Pezizomycotina</taxon>
        <taxon>Sordariomycetes</taxon>
        <taxon>Hypocreomycetidae</taxon>
        <taxon>Hypocreales</taxon>
        <taxon>Clavicipitaceae</taxon>
        <taxon>Clavicipitaceae incertae sedis</taxon>
        <taxon>'Torrubiella' clade</taxon>
    </lineage>
</organism>
<keyword evidence="7" id="KW-0482">Metalloprotease</keyword>
<dbReference type="InterPro" id="IPR050414">
    <property type="entry name" value="Fungal_M35_metalloproteases"/>
</dbReference>
<protein>
    <recommendedName>
        <fullName evidence="9">Lysine-specific metallo-endopeptidase domain-containing protein</fullName>
    </recommendedName>
</protein>
<evidence type="ECO:0000256" key="3">
    <source>
        <dbReference type="ARBA" id="ARBA00022670"/>
    </source>
</evidence>
<dbReference type="STRING" id="1531966.A0A0A1SNR7"/>
<evidence type="ECO:0000256" key="1">
    <source>
        <dbReference type="ARBA" id="ARBA00001947"/>
    </source>
</evidence>
<dbReference type="AlphaFoldDB" id="A0A0A1SNR7"/>
<dbReference type="InterPro" id="IPR029463">
    <property type="entry name" value="Lys_MEP"/>
</dbReference>
<dbReference type="Gene3D" id="3.40.390.10">
    <property type="entry name" value="Collagenase (Catalytic Domain)"/>
    <property type="match status" value="1"/>
</dbReference>
<evidence type="ECO:0000256" key="2">
    <source>
        <dbReference type="ARBA" id="ARBA00010279"/>
    </source>
</evidence>
<keyword evidence="11" id="KW-1185">Reference proteome</keyword>